<gene>
    <name evidence="3" type="ORF">Pla52n_40590</name>
</gene>
<dbReference type="EC" id="3.4.21.-" evidence="3"/>
<evidence type="ECO:0000313" key="4">
    <source>
        <dbReference type="Proteomes" id="UP000320176"/>
    </source>
</evidence>
<dbReference type="Pfam" id="PF03797">
    <property type="entry name" value="Autotransporter"/>
    <property type="match status" value="1"/>
</dbReference>
<keyword evidence="4" id="KW-1185">Reference proteome</keyword>
<keyword evidence="3" id="KW-0378">Hydrolase</keyword>
<dbReference type="Gene3D" id="2.40.128.130">
    <property type="entry name" value="Autotransporter beta-domain"/>
    <property type="match status" value="1"/>
</dbReference>
<reference evidence="3 4" key="1">
    <citation type="submission" date="2019-02" db="EMBL/GenBank/DDBJ databases">
        <title>Deep-cultivation of Planctomycetes and their phenomic and genomic characterization uncovers novel biology.</title>
        <authorList>
            <person name="Wiegand S."/>
            <person name="Jogler M."/>
            <person name="Boedeker C."/>
            <person name="Pinto D."/>
            <person name="Vollmers J."/>
            <person name="Rivas-Marin E."/>
            <person name="Kohn T."/>
            <person name="Peeters S.H."/>
            <person name="Heuer A."/>
            <person name="Rast P."/>
            <person name="Oberbeckmann S."/>
            <person name="Bunk B."/>
            <person name="Jeske O."/>
            <person name="Meyerdierks A."/>
            <person name="Storesund J.E."/>
            <person name="Kallscheuer N."/>
            <person name="Luecker S."/>
            <person name="Lage O.M."/>
            <person name="Pohl T."/>
            <person name="Merkel B.J."/>
            <person name="Hornburger P."/>
            <person name="Mueller R.-W."/>
            <person name="Bruemmer F."/>
            <person name="Labrenz M."/>
            <person name="Spormann A.M."/>
            <person name="Op Den Camp H."/>
            <person name="Overmann J."/>
            <person name="Amann R."/>
            <person name="Jetten M.S.M."/>
            <person name="Mascher T."/>
            <person name="Medema M.H."/>
            <person name="Devos D.P."/>
            <person name="Kaster A.-K."/>
            <person name="Ovreas L."/>
            <person name="Rohde M."/>
            <person name="Galperin M.Y."/>
            <person name="Jogler C."/>
        </authorList>
    </citation>
    <scope>NUCLEOTIDE SEQUENCE [LARGE SCALE GENOMIC DNA]</scope>
    <source>
        <strain evidence="3 4">Pla52n</strain>
    </source>
</reference>
<organism evidence="3 4">
    <name type="scientific">Stieleria varia</name>
    <dbReference type="NCBI Taxonomy" id="2528005"/>
    <lineage>
        <taxon>Bacteria</taxon>
        <taxon>Pseudomonadati</taxon>
        <taxon>Planctomycetota</taxon>
        <taxon>Planctomycetia</taxon>
        <taxon>Pirellulales</taxon>
        <taxon>Pirellulaceae</taxon>
        <taxon>Stieleria</taxon>
    </lineage>
</organism>
<protein>
    <submittedName>
        <fullName evidence="3">Extracellular serine protease</fullName>
        <ecNumber evidence="3">3.4.21.-</ecNumber>
    </submittedName>
</protein>
<sequence precursor="true">MHTTRPRNNPLRKRRGLLAFLGLAFVASAVSAADITVTTNADSGAGSLREALSTAASGDRIVFDIAGPSSTITLLSDLPTLTGDISFFNSNVAAVIIDRDGVAAPLTFNGGTVDPSGLNIVTTGAPSPDADIIASAGTTIFGEGQVDANMDIAGILAPGASAAAGTVGTMNVTGDLDLSGGELQSDISATSSMPTRDLVDVDGTVDVTGATLTPNFVGDQFEVTQQFVLVESTNPIVGTFANAADVYQLPNNPFLEAATDATMPATQFGLMIRDNGLSFAGFVDGCNQTAAAIALDDLRTVVGPDVVIADLRNGSAAQVTLAVDQLSGSIYASLLSAEINHIQTNLESVRDRVLLQADGQAGEPMLMPWVRGYGLVAHVDRDDCQTLGYRHEVGGLELGCGVSSGGGFSAHTFAHLSGGNLDARGVDQTADIESYRMGGSVEYIGQNLYALAAGGAGMQNYDVRRSLDAFTGSTFAESSFDGSTQFGYFETGTVMVGKGVAWNPYLGLHGTRVEIDPYAETGDMNFALSGGGGAGDSLRSVLGLGISQDGATALGPASTRIRLGWLHEYLDESETMFSQIASDPGTVGPLVDRGVTAGTDWAIVRVQADLGFLLGGQLTTAYQGQFNSNSAVNSFLAGVRWVY</sequence>
<dbReference type="AlphaFoldDB" id="A0A5C6ATC3"/>
<evidence type="ECO:0000313" key="3">
    <source>
        <dbReference type="EMBL" id="TWU02970.1"/>
    </source>
</evidence>
<dbReference type="GO" id="GO:0008233">
    <property type="term" value="F:peptidase activity"/>
    <property type="evidence" value="ECO:0007669"/>
    <property type="project" value="UniProtKB-KW"/>
</dbReference>
<dbReference type="Proteomes" id="UP000320176">
    <property type="component" value="Unassembled WGS sequence"/>
</dbReference>
<proteinExistence type="predicted"/>
<name>A0A5C6ATC3_9BACT</name>
<dbReference type="PROSITE" id="PS51208">
    <property type="entry name" value="AUTOTRANSPORTER"/>
    <property type="match status" value="1"/>
</dbReference>
<dbReference type="EMBL" id="SJPN01000004">
    <property type="protein sequence ID" value="TWU02970.1"/>
    <property type="molecule type" value="Genomic_DNA"/>
</dbReference>
<evidence type="ECO:0000259" key="2">
    <source>
        <dbReference type="PROSITE" id="PS51208"/>
    </source>
</evidence>
<dbReference type="InterPro" id="IPR005546">
    <property type="entry name" value="Autotransporte_beta"/>
</dbReference>
<keyword evidence="1" id="KW-0732">Signal</keyword>
<feature type="chain" id="PRO_5023110509" evidence="1">
    <location>
        <begin position="33"/>
        <end position="643"/>
    </location>
</feature>
<dbReference type="SMART" id="SM00869">
    <property type="entry name" value="Autotransporter"/>
    <property type="match status" value="1"/>
</dbReference>
<evidence type="ECO:0000256" key="1">
    <source>
        <dbReference type="SAM" id="SignalP"/>
    </source>
</evidence>
<comment type="caution">
    <text evidence="3">The sequence shown here is derived from an EMBL/GenBank/DDBJ whole genome shotgun (WGS) entry which is preliminary data.</text>
</comment>
<dbReference type="InterPro" id="IPR036709">
    <property type="entry name" value="Autotransporte_beta_dom_sf"/>
</dbReference>
<dbReference type="SUPFAM" id="SSF103515">
    <property type="entry name" value="Autotransporter"/>
    <property type="match status" value="1"/>
</dbReference>
<dbReference type="RefSeq" id="WP_197454754.1">
    <property type="nucleotide sequence ID" value="NZ_CP151726.1"/>
</dbReference>
<dbReference type="GO" id="GO:0006508">
    <property type="term" value="P:proteolysis"/>
    <property type="evidence" value="ECO:0007669"/>
    <property type="project" value="UniProtKB-KW"/>
</dbReference>
<accession>A0A5C6ATC3</accession>
<feature type="signal peptide" evidence="1">
    <location>
        <begin position="1"/>
        <end position="32"/>
    </location>
</feature>
<feature type="domain" description="Autotransporter" evidence="2">
    <location>
        <begin position="361"/>
        <end position="643"/>
    </location>
</feature>
<keyword evidence="3" id="KW-0645">Protease</keyword>